<dbReference type="PIRSF" id="PIRSF037259">
    <property type="entry name" value="EcsB_ABC"/>
    <property type="match status" value="1"/>
</dbReference>
<keyword evidence="1" id="KW-0812">Transmembrane</keyword>
<feature type="transmembrane region" description="Helical" evidence="1">
    <location>
        <begin position="375"/>
        <end position="393"/>
    </location>
</feature>
<feature type="transmembrane region" description="Helical" evidence="1">
    <location>
        <begin position="63"/>
        <end position="85"/>
    </location>
</feature>
<reference evidence="2 3" key="1">
    <citation type="submission" date="2017-10" db="EMBL/GenBank/DDBJ databases">
        <title>FDA dAtabase for Regulatory Grade micrObial Sequences (FDA-ARGOS): Supporting development and validation of Infectious Disease Dx tests.</title>
        <authorList>
            <person name="Campos J."/>
            <person name="Goldberg B."/>
            <person name="Tallon L.J."/>
            <person name="Sadzewicz L."/>
            <person name="Sengamalay N."/>
            <person name="Ott S."/>
            <person name="Godinez A."/>
            <person name="Nagaraj S."/>
            <person name="Vyas G."/>
            <person name="Aluvathingal J."/>
            <person name="Nadendla S."/>
            <person name="Geyer C."/>
            <person name="Nandy P."/>
            <person name="Hobson J."/>
            <person name="Sichtig H."/>
        </authorList>
    </citation>
    <scope>NUCLEOTIDE SEQUENCE [LARGE SCALE GENOMIC DNA]</scope>
    <source>
        <strain evidence="2 3">FDAARGOS_185</strain>
    </source>
</reference>
<evidence type="ECO:0000313" key="3">
    <source>
        <dbReference type="Proteomes" id="UP000316316"/>
    </source>
</evidence>
<dbReference type="AlphaFoldDB" id="A0A2N8PXL5"/>
<keyword evidence="1" id="KW-0472">Membrane</keyword>
<comment type="caution">
    <text evidence="2">The sequence shown here is derived from an EMBL/GenBank/DDBJ whole genome shotgun (WGS) entry which is preliminary data.</text>
</comment>
<feature type="transmembrane region" description="Helical" evidence="1">
    <location>
        <begin position="280"/>
        <end position="298"/>
    </location>
</feature>
<protein>
    <submittedName>
        <fullName evidence="2">Multidrug ABC transporter permease</fullName>
    </submittedName>
</protein>
<feature type="transmembrane region" description="Helical" evidence="1">
    <location>
        <begin position="345"/>
        <end position="369"/>
    </location>
</feature>
<feature type="transmembrane region" description="Helical" evidence="1">
    <location>
        <begin position="105"/>
        <end position="123"/>
    </location>
</feature>
<feature type="transmembrane region" description="Helical" evidence="1">
    <location>
        <begin position="304"/>
        <end position="324"/>
    </location>
</feature>
<dbReference type="Proteomes" id="UP000316316">
    <property type="component" value="Unassembled WGS sequence"/>
</dbReference>
<feature type="transmembrane region" description="Helical" evidence="1">
    <location>
        <begin position="167"/>
        <end position="184"/>
    </location>
</feature>
<evidence type="ECO:0000256" key="1">
    <source>
        <dbReference type="SAM" id="Phobius"/>
    </source>
</evidence>
<dbReference type="InterPro" id="IPR010288">
    <property type="entry name" value="EcsB_ABC"/>
</dbReference>
<keyword evidence="1" id="KW-1133">Transmembrane helix</keyword>
<accession>A0A2N8PXL5</accession>
<dbReference type="EMBL" id="PDXQ01000001">
    <property type="protein sequence ID" value="TRZ33247.1"/>
    <property type="molecule type" value="Genomic_DNA"/>
</dbReference>
<evidence type="ECO:0000313" key="2">
    <source>
        <dbReference type="EMBL" id="TRZ33247.1"/>
    </source>
</evidence>
<sequence>MHDFFLLRRQRHQKKMMKYMRYVLNDHFVLVCLFLVGGLAFYYSNLLKQLPTDFPWSLPIVGIIWWFILPFGKLATLVEPADMTFLLPKEKEMGNYLSRGLRHSIAFPFVIELLICGVLLPLVVLAKQVSFVSFFFYLLMLWGLKLGNLRIQRLACYQETREQTQRLTVLWFCVSGVIIFASLYGSAWLGTILAFVAVFGFISITQEKDRLLDWSKMIDQENARLHRIYQFINLFTDVPEVEAKVRRRKYLDGLLARIRFKQENTYLYLFARRALRGAEFGGLFFRLLIVGGVLLFSLNDFRFIAGVSMLFIYLIGFQMIPLYNQFDYISATQLYPVSQKYKKTALRQLMVILLSAAAIIFTICSMIHLSIVGSFALLVLLLGEIGLFAWFYLPTRIKKMED</sequence>
<dbReference type="RefSeq" id="WP_102866011.1">
    <property type="nucleotide sequence ID" value="NZ_CAXOGR010000005.1"/>
</dbReference>
<feature type="transmembrane region" description="Helical" evidence="1">
    <location>
        <begin position="190"/>
        <end position="207"/>
    </location>
</feature>
<organism evidence="2 3">
    <name type="scientific">Enterococcus avium</name>
    <name type="common">Streptococcus avium</name>
    <dbReference type="NCBI Taxonomy" id="33945"/>
    <lineage>
        <taxon>Bacteria</taxon>
        <taxon>Bacillati</taxon>
        <taxon>Bacillota</taxon>
        <taxon>Bacilli</taxon>
        <taxon>Lactobacillales</taxon>
        <taxon>Enterococcaceae</taxon>
        <taxon>Enterococcus</taxon>
    </lineage>
</organism>
<dbReference type="GO" id="GO:0016020">
    <property type="term" value="C:membrane"/>
    <property type="evidence" value="ECO:0007669"/>
    <property type="project" value="InterPro"/>
</dbReference>
<feature type="transmembrane region" description="Helical" evidence="1">
    <location>
        <begin position="21"/>
        <end position="43"/>
    </location>
</feature>
<proteinExistence type="predicted"/>
<name>A0A2N8PXL5_ENTAV</name>
<gene>
    <name evidence="2" type="ORF">AUF17_03805</name>
</gene>
<dbReference type="Pfam" id="PF05975">
    <property type="entry name" value="EcsB"/>
    <property type="match status" value="1"/>
</dbReference>
<dbReference type="GeneID" id="69568724"/>
<feature type="transmembrane region" description="Helical" evidence="1">
    <location>
        <begin position="129"/>
        <end position="146"/>
    </location>
</feature>